<evidence type="ECO:0000256" key="4">
    <source>
        <dbReference type="ARBA" id="ARBA00022803"/>
    </source>
</evidence>
<organism evidence="9 10">
    <name type="scientific">Massilia hydrophila</name>
    <dbReference type="NCBI Taxonomy" id="3044279"/>
    <lineage>
        <taxon>Bacteria</taxon>
        <taxon>Pseudomonadati</taxon>
        <taxon>Pseudomonadota</taxon>
        <taxon>Betaproteobacteria</taxon>
        <taxon>Burkholderiales</taxon>
        <taxon>Oxalobacteraceae</taxon>
        <taxon>Telluria group</taxon>
        <taxon>Massilia</taxon>
    </lineage>
</organism>
<dbReference type="Pfam" id="PF23892">
    <property type="entry name" value="Ig_CycH"/>
    <property type="match status" value="1"/>
</dbReference>
<dbReference type="RefSeq" id="WP_225238022.1">
    <property type="nucleotide sequence ID" value="NZ_JAHYBX010000001.1"/>
</dbReference>
<reference evidence="9 10" key="1">
    <citation type="submission" date="2021-07" db="EMBL/GenBank/DDBJ databases">
        <title>Characterization of Violacein-producing bacteria and related species.</title>
        <authorList>
            <person name="Wilson H.S."/>
            <person name="De Leon M.E."/>
        </authorList>
    </citation>
    <scope>NUCLEOTIDE SEQUENCE [LARGE SCALE GENOMIC DNA]</scope>
    <source>
        <strain evidence="9 10">HSC-2F05</strain>
    </source>
</reference>
<dbReference type="PROSITE" id="PS50005">
    <property type="entry name" value="TPR"/>
    <property type="match status" value="1"/>
</dbReference>
<comment type="subcellular location">
    <subcellularLocation>
        <location evidence="1">Cell envelope</location>
    </subcellularLocation>
</comment>
<keyword evidence="3" id="KW-0201">Cytochrome c-type biogenesis</keyword>
<dbReference type="Proteomes" id="UP001198602">
    <property type="component" value="Unassembled WGS sequence"/>
</dbReference>
<dbReference type="SMART" id="SM00028">
    <property type="entry name" value="TPR"/>
    <property type="match status" value="2"/>
</dbReference>
<feature type="domain" description="Cytochrome c-type biogenesis protein H Ig-like" evidence="7">
    <location>
        <begin position="298"/>
        <end position="403"/>
    </location>
</feature>
<comment type="caution">
    <text evidence="9">The sequence shown here is derived from an EMBL/GenBank/DDBJ whole genome shotgun (WGS) entry which is preliminary data.</text>
</comment>
<dbReference type="NCBIfam" id="TIGR03142">
    <property type="entry name" value="cytochro_ccmI"/>
    <property type="match status" value="1"/>
</dbReference>
<keyword evidence="4 5" id="KW-0802">TPR repeat</keyword>
<gene>
    <name evidence="9" type="primary">ccmI</name>
    <name evidence="9" type="ORF">LE190_00495</name>
</gene>
<dbReference type="InterPro" id="IPR056413">
    <property type="entry name" value="TPR_CcmH_CycH"/>
</dbReference>
<evidence type="ECO:0000256" key="6">
    <source>
        <dbReference type="SAM" id="Phobius"/>
    </source>
</evidence>
<dbReference type="EMBL" id="JAHYBX010000001">
    <property type="protein sequence ID" value="MCA1854407.1"/>
    <property type="molecule type" value="Genomic_DNA"/>
</dbReference>
<keyword evidence="6" id="KW-1133">Transmembrane helix</keyword>
<evidence type="ECO:0000313" key="10">
    <source>
        <dbReference type="Proteomes" id="UP001198602"/>
    </source>
</evidence>
<protein>
    <submittedName>
        <fullName evidence="9">C-type cytochrome biogenesis protein CcmI</fullName>
    </submittedName>
</protein>
<dbReference type="InterPro" id="IPR056412">
    <property type="entry name" value="Ig_CycH"/>
</dbReference>
<keyword evidence="2" id="KW-0677">Repeat</keyword>
<keyword evidence="10" id="KW-1185">Reference proteome</keyword>
<evidence type="ECO:0000256" key="3">
    <source>
        <dbReference type="ARBA" id="ARBA00022748"/>
    </source>
</evidence>
<keyword evidence="6" id="KW-0812">Transmembrane</keyword>
<evidence type="ECO:0000256" key="5">
    <source>
        <dbReference type="PROSITE-ProRule" id="PRU00339"/>
    </source>
</evidence>
<name>A0ABS7Y5Z5_9BURK</name>
<dbReference type="InterPro" id="IPR011990">
    <property type="entry name" value="TPR-like_helical_dom_sf"/>
</dbReference>
<accession>A0ABS7Y5Z5</accession>
<feature type="transmembrane region" description="Helical" evidence="6">
    <location>
        <begin position="89"/>
        <end position="109"/>
    </location>
</feature>
<feature type="domain" description="Cytochrome c-type biogenesis protein H TPR" evidence="8">
    <location>
        <begin position="125"/>
        <end position="259"/>
    </location>
</feature>
<feature type="repeat" description="TPR" evidence="5">
    <location>
        <begin position="154"/>
        <end position="187"/>
    </location>
</feature>
<dbReference type="Gene3D" id="1.25.40.10">
    <property type="entry name" value="Tetratricopeptide repeat domain"/>
    <property type="match status" value="1"/>
</dbReference>
<dbReference type="InterPro" id="IPR051263">
    <property type="entry name" value="C-type_cytochrome_biogenesis"/>
</dbReference>
<evidence type="ECO:0000313" key="9">
    <source>
        <dbReference type="EMBL" id="MCA1854407.1"/>
    </source>
</evidence>
<dbReference type="SUPFAM" id="SSF48452">
    <property type="entry name" value="TPR-like"/>
    <property type="match status" value="1"/>
</dbReference>
<evidence type="ECO:0000256" key="1">
    <source>
        <dbReference type="ARBA" id="ARBA00004196"/>
    </source>
</evidence>
<dbReference type="Pfam" id="PF23914">
    <property type="entry name" value="TPR_CcmH_CycH"/>
    <property type="match status" value="1"/>
</dbReference>
<dbReference type="PANTHER" id="PTHR47870">
    <property type="entry name" value="CYTOCHROME C-TYPE BIOGENESIS PROTEIN CCMH"/>
    <property type="match status" value="1"/>
</dbReference>
<proteinExistence type="predicted"/>
<evidence type="ECO:0000259" key="8">
    <source>
        <dbReference type="Pfam" id="PF23914"/>
    </source>
</evidence>
<sequence length="406" mass="42727">MFLFVAVAMTALALGCLLYPLLRSSLASGSATTDSLQVLREQARELDLALKEGSLTAPVHAEARDELRRRVSEELAAPPKAHPDRQQRLLAGILALFIPVVAAGLYYHLGSPAALAVASQERDFGGPQHQISAADVSTLVQGLSDRMRREPANADGWYMLARSYTAIGRYQDAVLAYERLLVLVPDDSAVLADYADVLATLKGGSLEGKPEQLVLQALALNPKDVKALALAGNAAYQKGDAANARRHWEQLLHLTPGDSAIHQGTLASLASLKGRASPAGKAAVNDAPAPRDATRALTGTVTLAPELASEAAPGDTVFIFARAAKGPRAPLAVKRITVAQLPYTFALDDSQAMAPSLTLSSASEVVVTARVSRSGSATPVKGDLEGRSAAVRPDAQSLTVRIDSRI</sequence>
<dbReference type="InterPro" id="IPR017560">
    <property type="entry name" value="Cyt_c_biogenesis_CcmI"/>
</dbReference>
<keyword evidence="6" id="KW-0472">Membrane</keyword>
<evidence type="ECO:0000256" key="2">
    <source>
        <dbReference type="ARBA" id="ARBA00022737"/>
    </source>
</evidence>
<dbReference type="InterPro" id="IPR019734">
    <property type="entry name" value="TPR_rpt"/>
</dbReference>
<evidence type="ECO:0000259" key="7">
    <source>
        <dbReference type="Pfam" id="PF23892"/>
    </source>
</evidence>
<dbReference type="PANTHER" id="PTHR47870:SF1">
    <property type="entry name" value="CYTOCHROME C-TYPE BIOGENESIS PROTEIN CCMH"/>
    <property type="match status" value="1"/>
</dbReference>